<evidence type="ECO:0000256" key="1">
    <source>
        <dbReference type="ARBA" id="ARBA00004429"/>
    </source>
</evidence>
<evidence type="ECO:0000256" key="6">
    <source>
        <dbReference type="ARBA" id="ARBA00023136"/>
    </source>
</evidence>
<feature type="transmembrane region" description="Helical" evidence="7">
    <location>
        <begin position="79"/>
        <end position="96"/>
    </location>
</feature>
<dbReference type="PANTHER" id="PTHR33362">
    <property type="entry name" value="SIALIC ACID TRAP TRANSPORTER PERMEASE PROTEIN SIAT-RELATED"/>
    <property type="match status" value="1"/>
</dbReference>
<evidence type="ECO:0000313" key="9">
    <source>
        <dbReference type="EMBL" id="MVA95978.1"/>
    </source>
</evidence>
<dbReference type="AlphaFoldDB" id="A0A844QCY6"/>
<feature type="transmembrane region" description="Helical" evidence="7">
    <location>
        <begin position="269"/>
        <end position="290"/>
    </location>
</feature>
<feature type="transmembrane region" description="Helical" evidence="7">
    <location>
        <begin position="49"/>
        <end position="67"/>
    </location>
</feature>
<dbReference type="InterPro" id="IPR010656">
    <property type="entry name" value="DctM"/>
</dbReference>
<keyword evidence="5 7" id="KW-1133">Transmembrane helix</keyword>
<dbReference type="EMBL" id="WPHG01000001">
    <property type="protein sequence ID" value="MVA95978.1"/>
    <property type="molecule type" value="Genomic_DNA"/>
</dbReference>
<dbReference type="GO" id="GO:0022857">
    <property type="term" value="F:transmembrane transporter activity"/>
    <property type="evidence" value="ECO:0007669"/>
    <property type="project" value="UniProtKB-UniRule"/>
</dbReference>
<keyword evidence="3 7" id="KW-0997">Cell inner membrane</keyword>
<keyword evidence="2" id="KW-1003">Cell membrane</keyword>
<feature type="transmembrane region" description="Helical" evidence="7">
    <location>
        <begin position="207"/>
        <end position="232"/>
    </location>
</feature>
<feature type="transmembrane region" description="Helical" evidence="7">
    <location>
        <begin position="163"/>
        <end position="186"/>
    </location>
</feature>
<feature type="domain" description="TRAP C4-dicarboxylate transport system permease DctM subunit" evidence="8">
    <location>
        <begin position="6"/>
        <end position="414"/>
    </location>
</feature>
<dbReference type="RefSeq" id="WP_156710851.1">
    <property type="nucleotide sequence ID" value="NZ_WPHG01000001.1"/>
</dbReference>
<evidence type="ECO:0000256" key="7">
    <source>
        <dbReference type="RuleBase" id="RU369079"/>
    </source>
</evidence>
<keyword evidence="6 7" id="KW-0472">Membrane</keyword>
<dbReference type="Pfam" id="PF06808">
    <property type="entry name" value="DctM"/>
    <property type="match status" value="1"/>
</dbReference>
<dbReference type="PIRSF" id="PIRSF006066">
    <property type="entry name" value="HI0050"/>
    <property type="match status" value="1"/>
</dbReference>
<feature type="transmembrane region" description="Helical" evidence="7">
    <location>
        <begin position="133"/>
        <end position="157"/>
    </location>
</feature>
<dbReference type="InterPro" id="IPR004681">
    <property type="entry name" value="TRAP_DctM"/>
</dbReference>
<evidence type="ECO:0000256" key="4">
    <source>
        <dbReference type="ARBA" id="ARBA00022692"/>
    </source>
</evidence>
<evidence type="ECO:0000256" key="3">
    <source>
        <dbReference type="ARBA" id="ARBA00022519"/>
    </source>
</evidence>
<proteinExistence type="inferred from homology"/>
<comment type="subunit">
    <text evidence="7">The complex comprises the extracytoplasmic solute receptor protein and the two transmembrane proteins.</text>
</comment>
<reference evidence="9 10" key="1">
    <citation type="submission" date="2019-12" db="EMBL/GenBank/DDBJ databases">
        <title>Nitratireductor arenosus sp. nov., Isolated from sea sand, Jeju island, South Korea.</title>
        <authorList>
            <person name="Kim W."/>
        </authorList>
    </citation>
    <scope>NUCLEOTIDE SEQUENCE [LARGE SCALE GENOMIC DNA]</scope>
    <source>
        <strain evidence="9 10">CAU 1489</strain>
    </source>
</reference>
<protein>
    <recommendedName>
        <fullName evidence="7">TRAP transporter large permease protein</fullName>
    </recommendedName>
</protein>
<evidence type="ECO:0000256" key="2">
    <source>
        <dbReference type="ARBA" id="ARBA00022475"/>
    </source>
</evidence>
<comment type="subcellular location">
    <subcellularLocation>
        <location evidence="1 7">Cell inner membrane</location>
        <topology evidence="1 7">Multi-pass membrane protein</topology>
    </subcellularLocation>
</comment>
<dbReference type="GO" id="GO:0005886">
    <property type="term" value="C:plasma membrane"/>
    <property type="evidence" value="ECO:0007669"/>
    <property type="project" value="UniProtKB-SubCell"/>
</dbReference>
<feature type="transmembrane region" description="Helical" evidence="7">
    <location>
        <begin position="394"/>
        <end position="414"/>
    </location>
</feature>
<organism evidence="9 10">
    <name type="scientific">Nitratireductor arenosus</name>
    <dbReference type="NCBI Taxonomy" id="2682096"/>
    <lineage>
        <taxon>Bacteria</taxon>
        <taxon>Pseudomonadati</taxon>
        <taxon>Pseudomonadota</taxon>
        <taxon>Alphaproteobacteria</taxon>
        <taxon>Hyphomicrobiales</taxon>
        <taxon>Phyllobacteriaceae</taxon>
        <taxon>Nitratireductor</taxon>
    </lineage>
</organism>
<keyword evidence="10" id="KW-1185">Reference proteome</keyword>
<evidence type="ECO:0000313" key="10">
    <source>
        <dbReference type="Proteomes" id="UP000463224"/>
    </source>
</evidence>
<comment type="function">
    <text evidence="7">Part of the tripartite ATP-independent periplasmic (TRAP) transport system.</text>
</comment>
<keyword evidence="7" id="KW-0813">Transport</keyword>
<gene>
    <name evidence="9" type="ORF">GN330_01740</name>
</gene>
<sequence>MSIVLFILLLGLIVINVPIAFAIGFACLTYVLFKDINIALVAQRSATGIYSYPFLALPMFVFAGVLMEHGGITQRMMRLANAVIGHISGGLAAVTVAGSALFGALSGSAIGDTAAIGSIMIPAMKAKRYAAGFAAALQGCSGVLASLIPPSLTMVILGATGNISIAGLLIGGLVPGLLMAFLLIMVSLLISRRRGYGKGERATWREFVAAVSDSVLPLLLPVIILGGILGGIVTVTEAAVLAVVYAFFLSAVIYREVKLTDLPEISMQVLRIAVPVQLIVAISHLFAWIVTTEQIPQQLTAFFAAVAPDPLTFLIMLNFLLLLLGTFMESNALIIILIPILMPVVQQYGIDPLHFGVMFVVNLCIGANTPPLGVTLMTAAKIAEVRFAEASRAVLPFLAAMIVVLILTILFPQLSTFLPSLFL</sequence>
<dbReference type="Proteomes" id="UP000463224">
    <property type="component" value="Unassembled WGS sequence"/>
</dbReference>
<dbReference type="PANTHER" id="PTHR33362:SF3">
    <property type="entry name" value="SIALIC ACID TRAP TRANSPORTER PERMEASE PROTEIN SIAT"/>
    <property type="match status" value="1"/>
</dbReference>
<feature type="transmembrane region" description="Helical" evidence="7">
    <location>
        <begin position="356"/>
        <end position="382"/>
    </location>
</feature>
<feature type="transmembrane region" description="Helical" evidence="7">
    <location>
        <begin position="238"/>
        <end position="257"/>
    </location>
</feature>
<accession>A0A844QCY6</accession>
<comment type="similarity">
    <text evidence="7">Belongs to the TRAP transporter large permease family.</text>
</comment>
<feature type="transmembrane region" description="Helical" evidence="7">
    <location>
        <begin position="302"/>
        <end position="324"/>
    </location>
</feature>
<comment type="caution">
    <text evidence="9">The sequence shown here is derived from an EMBL/GenBank/DDBJ whole genome shotgun (WGS) entry which is preliminary data.</text>
</comment>
<evidence type="ECO:0000259" key="8">
    <source>
        <dbReference type="Pfam" id="PF06808"/>
    </source>
</evidence>
<name>A0A844QCY6_9HYPH</name>
<feature type="transmembrane region" description="Helical" evidence="7">
    <location>
        <begin position="331"/>
        <end position="350"/>
    </location>
</feature>
<evidence type="ECO:0000256" key="5">
    <source>
        <dbReference type="ARBA" id="ARBA00022989"/>
    </source>
</evidence>
<keyword evidence="4 7" id="KW-0812">Transmembrane</keyword>
<dbReference type="NCBIfam" id="TIGR00786">
    <property type="entry name" value="dctM"/>
    <property type="match status" value="1"/>
</dbReference>